<feature type="transmembrane region" description="Helical" evidence="5">
    <location>
        <begin position="407"/>
        <end position="428"/>
    </location>
</feature>
<dbReference type="Pfam" id="PF01490">
    <property type="entry name" value="Aa_trans"/>
    <property type="match status" value="1"/>
</dbReference>
<feature type="transmembrane region" description="Helical" evidence="5">
    <location>
        <begin position="323"/>
        <end position="346"/>
    </location>
</feature>
<dbReference type="InterPro" id="IPR013057">
    <property type="entry name" value="AA_transpt_TM"/>
</dbReference>
<evidence type="ECO:0000259" key="6">
    <source>
        <dbReference type="Pfam" id="PF01490"/>
    </source>
</evidence>
<feature type="transmembrane region" description="Helical" evidence="5">
    <location>
        <begin position="290"/>
        <end position="311"/>
    </location>
</feature>
<keyword evidence="2 5" id="KW-0812">Transmembrane</keyword>
<gene>
    <name evidence="7" type="ORF">FJAP1339_LOCUS10294</name>
</gene>
<feature type="transmembrane region" description="Helical" evidence="5">
    <location>
        <begin position="366"/>
        <end position="386"/>
    </location>
</feature>
<dbReference type="EMBL" id="HBHR01020227">
    <property type="protein sequence ID" value="CAD9871655.1"/>
    <property type="molecule type" value="Transcribed_RNA"/>
</dbReference>
<organism evidence="7">
    <name type="scientific">Fibrocapsa japonica</name>
    <dbReference type="NCBI Taxonomy" id="94617"/>
    <lineage>
        <taxon>Eukaryota</taxon>
        <taxon>Sar</taxon>
        <taxon>Stramenopiles</taxon>
        <taxon>Ochrophyta</taxon>
        <taxon>Raphidophyceae</taxon>
        <taxon>Chattonellales</taxon>
        <taxon>Chattonellaceae</taxon>
        <taxon>Fibrocapsa</taxon>
    </lineage>
</organism>
<feature type="transmembrane region" description="Helical" evidence="5">
    <location>
        <begin position="175"/>
        <end position="198"/>
    </location>
</feature>
<dbReference type="PANTHER" id="PTHR22950:SF666">
    <property type="entry name" value="VACUOLAR AMINO ACID TRANSPORTER 4"/>
    <property type="match status" value="1"/>
</dbReference>
<sequence length="492" mass="54168">MDYKRVELQSVQTYSSVEDGVPIQVHKSQGPSFNGHRNEQAEPLEAPSDGVFTQEMHASNDLKEIVNTVDDDGHGIESTPGGMSTFGTIVTFLKCLVGTGILYQPYMFSVAGLWYAVMIFTLVAFLSTWNMLLLLQCHTSVAKNLELYPSSRSGKKSCSSAITMATLGYDACGRVGLWAVNMSTLLSQLGYCTAYFIYVTRNLNQLFGNIKDGEEANAMQWLATPQGLITAQLAIYIPLALVRQLKYFHWPNVIGNCCIWGGLMLVSYYICTTLATTGVQPIQEFNPTGALLYLGSAAVVFEGIVLVLPLREATAKKEQYPKVLVSVMTGLAIFFLLFSAGGYLAFGANTQTFVTLNVPETCWIGVAVKLMYCLAVVFTYPLMLFPAVQVLERLLMPKLPTGVLQRWAFSSLRVVTVFVTLIVSIAAGQCYDKFMALIGALCACPLALVYPPLIYIRIHWSNMSYIAKAREVLNLSVGMMFLIVCTYTTLMT</sequence>
<feature type="transmembrane region" description="Helical" evidence="5">
    <location>
        <begin position="253"/>
        <end position="270"/>
    </location>
</feature>
<evidence type="ECO:0000256" key="1">
    <source>
        <dbReference type="ARBA" id="ARBA00004141"/>
    </source>
</evidence>
<dbReference type="PANTHER" id="PTHR22950">
    <property type="entry name" value="AMINO ACID TRANSPORTER"/>
    <property type="match status" value="1"/>
</dbReference>
<comment type="subcellular location">
    <subcellularLocation>
        <location evidence="1">Membrane</location>
        <topology evidence="1">Multi-pass membrane protein</topology>
    </subcellularLocation>
</comment>
<feature type="transmembrane region" description="Helical" evidence="5">
    <location>
        <begin position="112"/>
        <end position="135"/>
    </location>
</feature>
<protein>
    <recommendedName>
        <fullName evidence="6">Amino acid transporter transmembrane domain-containing protein</fullName>
    </recommendedName>
</protein>
<name>A0A7S2V642_9STRA</name>
<feature type="domain" description="Amino acid transporter transmembrane" evidence="6">
    <location>
        <begin position="83"/>
        <end position="490"/>
    </location>
</feature>
<evidence type="ECO:0000256" key="4">
    <source>
        <dbReference type="ARBA" id="ARBA00023136"/>
    </source>
</evidence>
<evidence type="ECO:0000256" key="2">
    <source>
        <dbReference type="ARBA" id="ARBA00022692"/>
    </source>
</evidence>
<feature type="transmembrane region" description="Helical" evidence="5">
    <location>
        <begin position="218"/>
        <end position="241"/>
    </location>
</feature>
<evidence type="ECO:0000256" key="5">
    <source>
        <dbReference type="SAM" id="Phobius"/>
    </source>
</evidence>
<dbReference type="GO" id="GO:0015179">
    <property type="term" value="F:L-amino acid transmembrane transporter activity"/>
    <property type="evidence" value="ECO:0007669"/>
    <property type="project" value="TreeGrafter"/>
</dbReference>
<accession>A0A7S2V642</accession>
<feature type="transmembrane region" description="Helical" evidence="5">
    <location>
        <begin position="434"/>
        <end position="460"/>
    </location>
</feature>
<dbReference type="AlphaFoldDB" id="A0A7S2V642"/>
<reference evidence="7" key="1">
    <citation type="submission" date="2021-01" db="EMBL/GenBank/DDBJ databases">
        <authorList>
            <person name="Corre E."/>
            <person name="Pelletier E."/>
            <person name="Niang G."/>
            <person name="Scheremetjew M."/>
            <person name="Finn R."/>
            <person name="Kale V."/>
            <person name="Holt S."/>
            <person name="Cochrane G."/>
            <person name="Meng A."/>
            <person name="Brown T."/>
            <person name="Cohen L."/>
        </authorList>
    </citation>
    <scope>NUCLEOTIDE SEQUENCE</scope>
    <source>
        <strain evidence="7">CCMP1661</strain>
    </source>
</reference>
<dbReference type="GO" id="GO:0016020">
    <property type="term" value="C:membrane"/>
    <property type="evidence" value="ECO:0007669"/>
    <property type="project" value="UniProtKB-SubCell"/>
</dbReference>
<proteinExistence type="predicted"/>
<feature type="transmembrane region" description="Helical" evidence="5">
    <location>
        <begin position="86"/>
        <end position="106"/>
    </location>
</feature>
<evidence type="ECO:0000313" key="7">
    <source>
        <dbReference type="EMBL" id="CAD9871655.1"/>
    </source>
</evidence>
<evidence type="ECO:0000256" key="3">
    <source>
        <dbReference type="ARBA" id="ARBA00022989"/>
    </source>
</evidence>
<keyword evidence="4 5" id="KW-0472">Membrane</keyword>
<feature type="transmembrane region" description="Helical" evidence="5">
    <location>
        <begin position="472"/>
        <end position="490"/>
    </location>
</feature>
<keyword evidence="3 5" id="KW-1133">Transmembrane helix</keyword>